<dbReference type="GO" id="GO:0005975">
    <property type="term" value="P:carbohydrate metabolic process"/>
    <property type="evidence" value="ECO:0007669"/>
    <property type="project" value="UniProtKB-ARBA"/>
</dbReference>
<dbReference type="Pfam" id="PF20148">
    <property type="entry name" value="DUF6531"/>
    <property type="match status" value="1"/>
</dbReference>
<evidence type="ECO:0000256" key="1">
    <source>
        <dbReference type="ARBA" id="ARBA00022737"/>
    </source>
</evidence>
<dbReference type="NCBIfam" id="NF033679">
    <property type="entry name" value="DNRLRE_dom"/>
    <property type="match status" value="1"/>
</dbReference>
<dbReference type="InterPro" id="IPR001791">
    <property type="entry name" value="Laminin_G"/>
</dbReference>
<evidence type="ECO:0000256" key="2">
    <source>
        <dbReference type="SAM" id="MobiDB-lite"/>
    </source>
</evidence>
<evidence type="ECO:0000313" key="4">
    <source>
        <dbReference type="EMBL" id="TDD36798.1"/>
    </source>
</evidence>
<feature type="region of interest" description="Disordered" evidence="2">
    <location>
        <begin position="2133"/>
        <end position="2161"/>
    </location>
</feature>
<dbReference type="PANTHER" id="PTHR32305:SF15">
    <property type="entry name" value="PROTEIN RHSA-RELATED"/>
    <property type="match status" value="1"/>
</dbReference>
<dbReference type="RefSeq" id="WP_132494132.1">
    <property type="nucleotide sequence ID" value="NZ_SMKW01000104.1"/>
</dbReference>
<organism evidence="4 5">
    <name type="scientific">Saccharopolyspora elongata</name>
    <dbReference type="NCBI Taxonomy" id="2530387"/>
    <lineage>
        <taxon>Bacteria</taxon>
        <taxon>Bacillati</taxon>
        <taxon>Actinomycetota</taxon>
        <taxon>Actinomycetes</taxon>
        <taxon>Pseudonocardiales</taxon>
        <taxon>Pseudonocardiaceae</taxon>
        <taxon>Saccharopolyspora</taxon>
    </lineage>
</organism>
<dbReference type="Gene3D" id="3.90.1530.10">
    <property type="entry name" value="Conserved hypothetical protein from pyrococcus furiosus pfu- 392566-001, ParB domain"/>
    <property type="match status" value="1"/>
</dbReference>
<dbReference type="SMART" id="SM00282">
    <property type="entry name" value="LamG"/>
    <property type="match status" value="3"/>
</dbReference>
<dbReference type="InterPro" id="IPR036844">
    <property type="entry name" value="Hint_dom_sf"/>
</dbReference>
<reference evidence="4 5" key="1">
    <citation type="submission" date="2019-03" db="EMBL/GenBank/DDBJ databases">
        <title>Draft genome sequences of novel Actinobacteria.</title>
        <authorList>
            <person name="Sahin N."/>
            <person name="Ay H."/>
            <person name="Saygin H."/>
        </authorList>
    </citation>
    <scope>NUCLEOTIDE SEQUENCE [LARGE SCALE GENOMIC DNA]</scope>
    <source>
        <strain evidence="4 5">7K502</strain>
    </source>
</reference>
<dbReference type="InterPro" id="IPR031325">
    <property type="entry name" value="RHS_repeat"/>
</dbReference>
<name>A0A4R4XY13_9PSEU</name>
<dbReference type="InterPro" id="IPR056823">
    <property type="entry name" value="TEN-like_YD-shell"/>
</dbReference>
<accession>A0A4R4XY13</accession>
<dbReference type="InterPro" id="IPR050708">
    <property type="entry name" value="T6SS_VgrG/RHS"/>
</dbReference>
<dbReference type="SMART" id="SM00306">
    <property type="entry name" value="HintN"/>
    <property type="match status" value="1"/>
</dbReference>
<dbReference type="PROSITE" id="PS50025">
    <property type="entry name" value="LAM_G_DOMAIN"/>
    <property type="match status" value="2"/>
</dbReference>
<feature type="region of interest" description="Disordered" evidence="2">
    <location>
        <begin position="2425"/>
        <end position="2448"/>
    </location>
</feature>
<protein>
    <submittedName>
        <fullName evidence="4">DNRLRE domain-containing protein</fullName>
    </submittedName>
</protein>
<dbReference type="Gene3D" id="2.180.10.10">
    <property type="entry name" value="RHS repeat-associated core"/>
    <property type="match status" value="7"/>
</dbReference>
<dbReference type="InterPro" id="IPR003587">
    <property type="entry name" value="Hint_dom_N"/>
</dbReference>
<evidence type="ECO:0000313" key="5">
    <source>
        <dbReference type="Proteomes" id="UP000294947"/>
    </source>
</evidence>
<dbReference type="Gene3D" id="2.170.16.10">
    <property type="entry name" value="Hedgehog/Intein (Hint) domain"/>
    <property type="match status" value="1"/>
</dbReference>
<comment type="caution">
    <text evidence="4">The sequence shown here is derived from an EMBL/GenBank/DDBJ whole genome shotgun (WGS) entry which is preliminary data.</text>
</comment>
<evidence type="ECO:0000259" key="3">
    <source>
        <dbReference type="PROSITE" id="PS50025"/>
    </source>
</evidence>
<dbReference type="OrthoDB" id="4981820at2"/>
<dbReference type="InterPro" id="IPR036086">
    <property type="entry name" value="ParB/Sulfiredoxin_sf"/>
</dbReference>
<dbReference type="Pfam" id="PF13385">
    <property type="entry name" value="Laminin_G_3"/>
    <property type="match status" value="3"/>
</dbReference>
<dbReference type="Gene3D" id="2.60.40.10">
    <property type="entry name" value="Immunoglobulins"/>
    <property type="match status" value="1"/>
</dbReference>
<dbReference type="InterPro" id="IPR006530">
    <property type="entry name" value="YD"/>
</dbReference>
<feature type="region of interest" description="Disordered" evidence="2">
    <location>
        <begin position="3137"/>
        <end position="3156"/>
    </location>
</feature>
<sequence>MLRYLQRRAVLCAYRVVSVLLVLAVTAGLLTVPPQLAFAAAGEIPEQEQGSAAGLPHSVPAEATSPGGDSGGAPHNATPATGLAPDARHPVPGLPQQEVERTEVEVGAAPPAEPEGFDPATSRELLERRSSHRQVFDNADGTETVRVYQSRRFTQQDNGSWAPIDSSLVSAGDVWRTRSDAENKQFAAVSDADQVATMKLEDGASFGYGVVGAGSVRGVVEGDQITYSEIRPGADLQLQAVPAGVKETIVLKSPDSPTSWDFPLSLGNLRAELDGGSVMLKALDGVVKYVLPPGFMEDSKVDPGSGEGARSTAVRYELVGDATSPVLRVSVDEQWLASPERVFPVKVDPSVVGKGTNGSTYVLSPYNADYSGDPNLSVGTYNGGGNRAAAYLKFDSVGAELAGHYILGAKLWMYETWSYSCEPRDVYVNPVTQPWAVGGNKTFPGPGFGPEIARRSFAFGFDGGGCGSRWVDIDLGNAGRDLVHGWTHGAPNHGLTVRASETDTKGWKKFASAASANPPYLEITHSPYWANYQVGGMSPVVTTTKDGIMQVTVTNLGRDTWTPTNNYKLGYRLFDATGVELPADRTAWTAMPHNVAPGQTALVNATVKSLPPGDYTLHWDMDHFGTTRFSWQDVPWSAPVRFTIPNQKPVVESMSPPSNHNSGVLTPTLALSGRDPDNWPGRGIDYNFKVCEADGSNCFTSGFVESPVWPVPEGKLRWGKTYLWYGQIGDFNTASPWTQGAYLSTQVPQPAITSHLSGTDGAVDPGVGNYATKVVDASISAVGPPLAVERSYNSLDPRSGLAFGTGWSTRWDSRIVPDGDGTGNVVVTYPDGRTARFGKNPDGTYAAPAGHPATLIGDPGTGWTLRTSGGDRHDFDAAGRLTTITDSSGHVQTISYRADGTLEKVTDATSGRSLTFTWLDGHVSEVSAGALTWFYRYAGDQLNLACDPAGACLGYEYTAASHYRPVVLDANPQAYWRLADAPGNAAASEVPGYWSSHEATSANLQPGRPGPIAGSSTTAAGFDGSTSHVQLPDDLVRNSKYIAVELWFQTTSTNGGVLFSTGYDRPGADPASGGAMPVLYVGTDGKLHGHFWNESVTGITSASPVNDGAWHHVVLSAARDSQTLYLDGIPVGTQAGAMHNIDPYNHVGAGRVDTREWPARPVDNWGHFDGAIAEVAIYHQAIGATVVAEHYAARAATHQLNQITRPGGKIAADLAYDPATARVTSHTDGDGGTHAVGAPATEGDGFRYGTAVAGSAPDAHWRLTEKSGTAADGQAWLRRAEYHRGTGGQTPGPFASGSARSFDGTASYVRLPDNAVNGNRQLSAELWFKTSSNTGGVLLSTGNDLPSEPAPWGGAMPVLYVGTDGKLYGHFWNGNTAGIASPNPVNDGTWHHVVLAGADNHQTMYLDGVAVGSQSGEIENLDPHAFVGLGLVATLTWPARPQHDWGYFTGAIGQVALYPRAITSSEAQQHYAARGTRDSYRAAVRSTGPKALWGLEEPNNATHAESDPSLVVGSYHDVTLAAEPPMRGSGAVAFNGTSSYLQLPDRQTHGRSRLSVELWFNTSSTDGGVLYATGNDVPGSSPSGGAMPVLYVGTDGKLHGHFWNGNTAGIVTPGVVNDGEWHHAVLTADGDEQRLHLDGNLVGSLSGQVINIDRYDLVGAGLVSTSDWPAKPANSWGYFNGVIGDVAVYHRALDTAGISDHYSAKVAATAVRTTNPTGGVTTYTYDPTRGGRLVSVSDPAGGTRLYGYDVGGFVNRITDENGHVTTFSNDARGNELSRTVCATPGTEACYTSYQSYFLNQDDPLDPRNDRVIQARDGRSASAADNTYLTTYDYTPSGQLSAESVPGATTGAQRKTNRTYTAGTEPAASGGTQPPGLLASATDPAGGVSTYTYTSAGDLAELVDPAGLITRYGYDELGRKSNETVVSKTTPDGVTTTYGYDKASRLTEVLEPVVIDAVSGGQHQRRTTHVYNADGTVKETTVDDAVGTDGARTTAYTYDNRGRVDTVTDPERGVTRTEYDTFGEVSRLINPVGSVFTYTYTETHHQLATITVAGFTGDGGQPRDVVLESRAYDPAGRLAGITDAMGRTRAFTYYDDNLLASERLLGYTDPDSTEARDLLLHSYEYLGNGAESVRTNGDGRYRTTTSYDPGGRPITTTDHDGGKVLRSSETTFDPLDNPIRMIQRNADGSVASDVEAAYDPMGRQKSSTTHTGTEALVTTADLDERGLPLSVVDPRGTAGGADPAAFTTHFGYDALGRVTTVTEPPVEAEANGGPAALVHPGTATGYNTFDEVVAERDPNGNTTRYGYDKVGRQTSVTMPDYTPPGASAPITATLRTAYDAAGRVKSRTDALENLTTFDYDELDNLVRRTDPPLPGAATGGTWTATFDPLGEQLSATAPTGAQTHATYDKLGRQITATVVEREPGPARNLTTRSTYDALGNPATSATPTGLTTRFTHDDLGNPLSMVDPAGLTTAAGYDGAGRLTAITRSSGVTTTYGYDLAGRLVGTSDLDAAGKTVRTRSFGYDQAGNQTSSTDAYQATTTMAFDALNQLRSITRPISANERITTGYGYDAAGNITRATDGNRNTTAFTVNPWGLAESTIEPATAQTPNPADRTYTAAYDAMGRIATLTKPGGVTITHSYDALGNLVRQAGTGTAASTTDRVFGYDAMGRMTTASAPGGVNTFGYDDRNNLISASGPSGDSSFAFDDEGRLTNATTAAGKVTYGYDPVGRLASVVDPLSGTSAYSYDTAGRTARVDYGTGGASRELGYDTLSRLSADTFRDPGGAVTGAQRYVYDLEDRLVRSEAEAPAGLAASSYGYDQAGRLSWWDNGTTKTGYGWDPAGNLVDIGGQTAVFNERNQLLSRGGIDYTYTPRGTLASHAAGGVSTEVVFNAFDELVSDGTNIYAYDALNRLVSADGGRVAYAGRSLDVAAEGASLYSYLPGGEPLGVTTAGTSGVAVANQHTDLVGVVDPTTGGLSGWRTFTPLGSQIEAQGVQPGLGFQRQYTDPDTGRVNMGSRWYQPGTGTFASRDQAALDPRDIGNANRYTYAGSSPLNHTDPTGQWIPVAVAVAYGVWRLAPVISRVVQVGRVVGTVASWFAGSVATSNTPGGRSFPAPRYLPGQPRYHSPNLSRFLKYNTGSSGKNTGSSGKTGRGKISGGVRAASRWVSVGSAAALAAAEAARQAARAQRVRMDALTPHARPPLTQTVAPNVQAQIDAARTATPIELGVLGSVADEPFIPDELTAAGGPAPLPPQARAIYSGDGCEITETWSSSDGYNHNRSLLYDGCGSGGGGAGSTLLLEAGALGTGTQGVESCEPNSFVPGTRVLMADGSTKPIEEVRGGEEVLATDPVTGEMTSRRVVATIVGEGQKDLVEITVDTDGPAGDETGVLVATDGHPFWVPEQHRWVKAGELVAGDQLQGPDGTQLQVVSTKTWTALQRVHNLTVDGIHTYHVLAGQTPVLVHNSNGICGSADPFSFKRTEALSGNASKRNVDSLTASMKESGWQGDPISVAKIGDDLYVLDGHHRVAAAKRAGIDVSYRILSDAEIRARYPGGADDITTAWAEVGPDRLVNKYRKPGYR</sequence>
<proteinExistence type="predicted"/>
<dbReference type="InterPro" id="IPR045351">
    <property type="entry name" value="DUF6531"/>
</dbReference>
<dbReference type="Pfam" id="PF05593">
    <property type="entry name" value="RHS_repeat"/>
    <property type="match status" value="8"/>
</dbReference>
<dbReference type="SMART" id="SM00470">
    <property type="entry name" value="ParB"/>
    <property type="match status" value="1"/>
</dbReference>
<gene>
    <name evidence="4" type="ORF">E1288_41370</name>
</gene>
<keyword evidence="1" id="KW-0677">Repeat</keyword>
<dbReference type="InterPro" id="IPR003115">
    <property type="entry name" value="ParB_N"/>
</dbReference>
<dbReference type="Gene3D" id="2.60.120.200">
    <property type="match status" value="3"/>
</dbReference>
<feature type="domain" description="Laminin G" evidence="3">
    <location>
        <begin position="1298"/>
        <end position="1482"/>
    </location>
</feature>
<dbReference type="SUPFAM" id="SSF110849">
    <property type="entry name" value="ParB/Sulfiredoxin"/>
    <property type="match status" value="1"/>
</dbReference>
<dbReference type="CDD" id="cd00081">
    <property type="entry name" value="Hint"/>
    <property type="match status" value="1"/>
</dbReference>
<dbReference type="EMBL" id="SMKW01000104">
    <property type="protein sequence ID" value="TDD36798.1"/>
    <property type="molecule type" value="Genomic_DNA"/>
</dbReference>
<dbReference type="SUPFAM" id="SSF51294">
    <property type="entry name" value="Hedgehog/intein (Hint) domain"/>
    <property type="match status" value="1"/>
</dbReference>
<dbReference type="SUPFAM" id="SSF49899">
    <property type="entry name" value="Concanavalin A-like lectins/glucanases"/>
    <property type="match status" value="3"/>
</dbReference>
<feature type="domain" description="Laminin G" evidence="3">
    <location>
        <begin position="1530"/>
        <end position="1710"/>
    </location>
</feature>
<dbReference type="InterPro" id="IPR013783">
    <property type="entry name" value="Ig-like_fold"/>
</dbReference>
<dbReference type="NCBIfam" id="TIGR03696">
    <property type="entry name" value="Rhs_assc_core"/>
    <property type="match status" value="1"/>
</dbReference>
<dbReference type="Proteomes" id="UP000294947">
    <property type="component" value="Unassembled WGS sequence"/>
</dbReference>
<feature type="region of interest" description="Disordered" evidence="2">
    <location>
        <begin position="1834"/>
        <end position="1874"/>
    </location>
</feature>
<feature type="compositionally biased region" description="Low complexity" evidence="2">
    <location>
        <begin position="3137"/>
        <end position="3147"/>
    </location>
</feature>
<feature type="region of interest" description="Disordered" evidence="2">
    <location>
        <begin position="48"/>
        <end position="119"/>
    </location>
</feature>
<keyword evidence="5" id="KW-1185">Reference proteome</keyword>
<dbReference type="Pfam" id="PF25023">
    <property type="entry name" value="TEN_YD-shell"/>
    <property type="match status" value="2"/>
</dbReference>
<feature type="compositionally biased region" description="Polar residues" evidence="2">
    <location>
        <begin position="1849"/>
        <end position="1861"/>
    </location>
</feature>
<dbReference type="CDD" id="cd00110">
    <property type="entry name" value="LamG"/>
    <property type="match status" value="3"/>
</dbReference>
<dbReference type="InterPro" id="IPR022385">
    <property type="entry name" value="Rhs_assc_core"/>
</dbReference>
<dbReference type="Pfam" id="PF07591">
    <property type="entry name" value="PT-HINT"/>
    <property type="match status" value="1"/>
</dbReference>
<dbReference type="NCBIfam" id="TIGR01643">
    <property type="entry name" value="YD_repeat_2x"/>
    <property type="match status" value="8"/>
</dbReference>
<dbReference type="PANTHER" id="PTHR32305">
    <property type="match status" value="1"/>
</dbReference>
<dbReference type="InterPro" id="IPR013320">
    <property type="entry name" value="ConA-like_dom_sf"/>
</dbReference>